<dbReference type="InterPro" id="IPR003615">
    <property type="entry name" value="HNH_nuc"/>
</dbReference>
<dbReference type="GO" id="GO:0008270">
    <property type="term" value="F:zinc ion binding"/>
    <property type="evidence" value="ECO:0007669"/>
    <property type="project" value="InterPro"/>
</dbReference>
<protein>
    <submittedName>
        <fullName evidence="2">HNHc domain containing protein</fullName>
    </submittedName>
</protein>
<dbReference type="CDD" id="cd00085">
    <property type="entry name" value="HNHc"/>
    <property type="match status" value="1"/>
</dbReference>
<gene>
    <name evidence="2" type="ORF">UFOVP862_7</name>
</gene>
<dbReference type="EMBL" id="LR796813">
    <property type="protein sequence ID" value="CAB4167290.1"/>
    <property type="molecule type" value="Genomic_DNA"/>
</dbReference>
<accession>A0A6J5P5S0</accession>
<feature type="domain" description="HNH nuclease" evidence="1">
    <location>
        <begin position="26"/>
        <end position="79"/>
    </location>
</feature>
<dbReference type="Pfam" id="PF01844">
    <property type="entry name" value="HNH"/>
    <property type="match status" value="1"/>
</dbReference>
<dbReference type="GO" id="GO:0004519">
    <property type="term" value="F:endonuclease activity"/>
    <property type="evidence" value="ECO:0007669"/>
    <property type="project" value="InterPro"/>
</dbReference>
<dbReference type="InterPro" id="IPR002711">
    <property type="entry name" value="HNH"/>
</dbReference>
<dbReference type="SMART" id="SM00507">
    <property type="entry name" value="HNHc"/>
    <property type="match status" value="1"/>
</dbReference>
<dbReference type="Gene3D" id="1.10.30.50">
    <property type="match status" value="1"/>
</dbReference>
<evidence type="ECO:0000313" key="2">
    <source>
        <dbReference type="EMBL" id="CAB4167290.1"/>
    </source>
</evidence>
<dbReference type="GO" id="GO:0003676">
    <property type="term" value="F:nucleic acid binding"/>
    <property type="evidence" value="ECO:0007669"/>
    <property type="project" value="InterPro"/>
</dbReference>
<evidence type="ECO:0000259" key="1">
    <source>
        <dbReference type="SMART" id="SM00507"/>
    </source>
</evidence>
<name>A0A6J5P5S0_9CAUD</name>
<proteinExistence type="predicted"/>
<sequence length="91" mass="10230">MKTWKSPYAALVSEVRGKRLAYGGSWTRLSLKLRQNNPLCQRCGIAPSDEVHHIVPLEVNPALKMDPRNLLAVCRACHEHLEKGNGKKVSR</sequence>
<reference evidence="2" key="1">
    <citation type="submission" date="2020-04" db="EMBL/GenBank/DDBJ databases">
        <authorList>
            <person name="Chiriac C."/>
            <person name="Salcher M."/>
            <person name="Ghai R."/>
            <person name="Kavagutti S V."/>
        </authorList>
    </citation>
    <scope>NUCLEOTIDE SEQUENCE</scope>
</reference>
<organism evidence="2">
    <name type="scientific">uncultured Caudovirales phage</name>
    <dbReference type="NCBI Taxonomy" id="2100421"/>
    <lineage>
        <taxon>Viruses</taxon>
        <taxon>Duplodnaviria</taxon>
        <taxon>Heunggongvirae</taxon>
        <taxon>Uroviricota</taxon>
        <taxon>Caudoviricetes</taxon>
        <taxon>Peduoviridae</taxon>
        <taxon>Maltschvirus</taxon>
        <taxon>Maltschvirus maltsch</taxon>
    </lineage>
</organism>